<comment type="caution">
    <text evidence="1">The sequence shown here is derived from an EMBL/GenBank/DDBJ whole genome shotgun (WGS) entry which is preliminary data.</text>
</comment>
<proteinExistence type="predicted"/>
<protein>
    <submittedName>
        <fullName evidence="1">Uncharacterized protein</fullName>
    </submittedName>
</protein>
<gene>
    <name evidence="1" type="ORF">L1987_31593</name>
</gene>
<organism evidence="1 2">
    <name type="scientific">Smallanthus sonchifolius</name>
    <dbReference type="NCBI Taxonomy" id="185202"/>
    <lineage>
        <taxon>Eukaryota</taxon>
        <taxon>Viridiplantae</taxon>
        <taxon>Streptophyta</taxon>
        <taxon>Embryophyta</taxon>
        <taxon>Tracheophyta</taxon>
        <taxon>Spermatophyta</taxon>
        <taxon>Magnoliopsida</taxon>
        <taxon>eudicotyledons</taxon>
        <taxon>Gunneridae</taxon>
        <taxon>Pentapetalae</taxon>
        <taxon>asterids</taxon>
        <taxon>campanulids</taxon>
        <taxon>Asterales</taxon>
        <taxon>Asteraceae</taxon>
        <taxon>Asteroideae</taxon>
        <taxon>Heliantheae alliance</taxon>
        <taxon>Millerieae</taxon>
        <taxon>Smallanthus</taxon>
    </lineage>
</organism>
<sequence length="436" mass="47983">MKFAKGALWLLNYNFCGNSCNYNQIQRPFSSTDIHIKQCIPLIHIHTKLEAFISISLSITEQKMQKLSAILVVVFLCATSNGVLSFTDGFLPNGQFEYGPKPSQMKGTRVIDLKAIPNWELTGFVEYIKSGQKQGDMLLVVPEGAYAVRLGEDASIKTKVKVKKGLFYSITFNVARTCAQEEKLNVSVSPNSEPNDWGILPMQTMYSSNGWDTYSWGFLAEANDIEIVIHNPSVEKDPACGPLIDSIALKALFPPKRTNVNMLKNGDFEEGPFVLPKTDVGGVLIPPNIEDDHSPLPGWMIESLKAVKYLDAEHFAVPKGKRAVELIAGKESAIAQVVKTIPGKVYALSFVVGDANNACEGSMVVEAFAGKNTLRVPYESKGKGGFKQAVLKFKAVTTRTRVRFLSTFYQMKTDGSLCGPIIDDVRLVGVRYAKHA</sequence>
<name>A0ACB9I8R5_9ASTR</name>
<dbReference type="EMBL" id="CM042027">
    <property type="protein sequence ID" value="KAI3803442.1"/>
    <property type="molecule type" value="Genomic_DNA"/>
</dbReference>
<reference evidence="1 2" key="2">
    <citation type="journal article" date="2022" name="Mol. Ecol. Resour.">
        <title>The genomes of chicory, endive, great burdock and yacon provide insights into Asteraceae paleo-polyploidization history and plant inulin production.</title>
        <authorList>
            <person name="Fan W."/>
            <person name="Wang S."/>
            <person name="Wang H."/>
            <person name="Wang A."/>
            <person name="Jiang F."/>
            <person name="Liu H."/>
            <person name="Zhao H."/>
            <person name="Xu D."/>
            <person name="Zhang Y."/>
        </authorList>
    </citation>
    <scope>NUCLEOTIDE SEQUENCE [LARGE SCALE GENOMIC DNA]</scope>
    <source>
        <strain evidence="2">cv. Yunnan</strain>
        <tissue evidence="1">Leaves</tissue>
    </source>
</reference>
<evidence type="ECO:0000313" key="1">
    <source>
        <dbReference type="EMBL" id="KAI3803442.1"/>
    </source>
</evidence>
<reference evidence="2" key="1">
    <citation type="journal article" date="2022" name="Mol. Ecol. Resour.">
        <title>The genomes of chicory, endive, great burdock and yacon provide insights into Asteraceae palaeo-polyploidization history and plant inulin production.</title>
        <authorList>
            <person name="Fan W."/>
            <person name="Wang S."/>
            <person name="Wang H."/>
            <person name="Wang A."/>
            <person name="Jiang F."/>
            <person name="Liu H."/>
            <person name="Zhao H."/>
            <person name="Xu D."/>
            <person name="Zhang Y."/>
        </authorList>
    </citation>
    <scope>NUCLEOTIDE SEQUENCE [LARGE SCALE GENOMIC DNA]</scope>
    <source>
        <strain evidence="2">cv. Yunnan</strain>
    </source>
</reference>
<dbReference type="Proteomes" id="UP001056120">
    <property type="component" value="Linkage Group LG10"/>
</dbReference>
<evidence type="ECO:0000313" key="2">
    <source>
        <dbReference type="Proteomes" id="UP001056120"/>
    </source>
</evidence>
<keyword evidence="2" id="KW-1185">Reference proteome</keyword>
<accession>A0ACB9I8R5</accession>